<protein>
    <submittedName>
        <fullName evidence="1">Uncharacterized protein</fullName>
    </submittedName>
</protein>
<gene>
    <name evidence="1" type="ORF">ERS852490_01438</name>
</gene>
<organism evidence="1 2">
    <name type="scientific">Lachnospira eligens</name>
    <dbReference type="NCBI Taxonomy" id="39485"/>
    <lineage>
        <taxon>Bacteria</taxon>
        <taxon>Bacillati</taxon>
        <taxon>Bacillota</taxon>
        <taxon>Clostridia</taxon>
        <taxon>Lachnospirales</taxon>
        <taxon>Lachnospiraceae</taxon>
        <taxon>Lachnospira</taxon>
    </lineage>
</organism>
<accession>A0A174YZ26</accession>
<dbReference type="OrthoDB" id="1956092at2"/>
<dbReference type="EMBL" id="CZBU01000003">
    <property type="protein sequence ID" value="CUQ77188.1"/>
    <property type="molecule type" value="Genomic_DNA"/>
</dbReference>
<dbReference type="RefSeq" id="WP_055215597.1">
    <property type="nucleotide sequence ID" value="NZ_CZBU01000003.1"/>
</dbReference>
<evidence type="ECO:0000313" key="2">
    <source>
        <dbReference type="Proteomes" id="UP000095621"/>
    </source>
</evidence>
<reference evidence="1 2" key="1">
    <citation type="submission" date="2015-09" db="EMBL/GenBank/DDBJ databases">
        <authorList>
            <consortium name="Pathogen Informatics"/>
        </authorList>
    </citation>
    <scope>NUCLEOTIDE SEQUENCE [LARGE SCALE GENOMIC DNA]</scope>
    <source>
        <strain evidence="1 2">2789STDY5834875</strain>
    </source>
</reference>
<sequence>MSNKLKVQRLDDGLIIGYSRKDPFSPPVMVVGRKRMNDTPVIINAFEGKEAEELYKKLTTVEKKDDANG</sequence>
<dbReference type="AlphaFoldDB" id="A0A174YZ26"/>
<evidence type="ECO:0000313" key="1">
    <source>
        <dbReference type="EMBL" id="CUQ77188.1"/>
    </source>
</evidence>
<proteinExistence type="predicted"/>
<dbReference type="Proteomes" id="UP000095621">
    <property type="component" value="Unassembled WGS sequence"/>
</dbReference>
<name>A0A174YZ26_9FIRM</name>